<evidence type="ECO:0000256" key="1">
    <source>
        <dbReference type="ARBA" id="ARBA00004123"/>
    </source>
</evidence>
<feature type="non-terminal residue" evidence="8">
    <location>
        <position position="1"/>
    </location>
</feature>
<dbReference type="PANTHER" id="PTHR45855:SF16">
    <property type="entry name" value="TRANSCRIPTION FACTOR PIF1"/>
    <property type="match status" value="1"/>
</dbReference>
<dbReference type="Gene3D" id="4.10.280.10">
    <property type="entry name" value="Helix-loop-helix DNA-binding domain"/>
    <property type="match status" value="1"/>
</dbReference>
<dbReference type="SUPFAM" id="SSF47459">
    <property type="entry name" value="HLH, helix-loop-helix DNA-binding domain"/>
    <property type="match status" value="1"/>
</dbReference>
<dbReference type="GO" id="GO:0005634">
    <property type="term" value="C:nucleus"/>
    <property type="evidence" value="ECO:0007669"/>
    <property type="project" value="UniProtKB-SubCell"/>
</dbReference>
<feature type="domain" description="BHLH" evidence="7">
    <location>
        <begin position="24"/>
        <end position="73"/>
    </location>
</feature>
<sequence length="223" mass="24657">DTEFRATEANPQARSRSTSTKKSRTAEVHNLSERRRRDRINEKMKTLQELIPRCNKSDKASMLDEAIEYLKSLQLQVQMMSMGCGMVPMMYPSMQQYMPVMGMGMGLGMGMDMSMNRPLVPYPSMLPGSTLPNPAAAAHMSACFPMPAFHLPPVPVTDPSRVQASNQTDPTSNSAVGHNPNQPQMPSVNEPNQQFLGPHQAQPAVQQASLHCQTLKISCQITQ</sequence>
<evidence type="ECO:0000256" key="6">
    <source>
        <dbReference type="SAM" id="MobiDB-lite"/>
    </source>
</evidence>
<gene>
    <name evidence="8" type="ORF">F511_36740</name>
</gene>
<dbReference type="CDD" id="cd11445">
    <property type="entry name" value="bHLH_AtPIF_like"/>
    <property type="match status" value="1"/>
</dbReference>
<organism evidence="8 9">
    <name type="scientific">Dorcoceras hygrometricum</name>
    <dbReference type="NCBI Taxonomy" id="472368"/>
    <lineage>
        <taxon>Eukaryota</taxon>
        <taxon>Viridiplantae</taxon>
        <taxon>Streptophyta</taxon>
        <taxon>Embryophyta</taxon>
        <taxon>Tracheophyta</taxon>
        <taxon>Spermatophyta</taxon>
        <taxon>Magnoliopsida</taxon>
        <taxon>eudicotyledons</taxon>
        <taxon>Gunneridae</taxon>
        <taxon>Pentapetalae</taxon>
        <taxon>asterids</taxon>
        <taxon>lamiids</taxon>
        <taxon>Lamiales</taxon>
        <taxon>Gesneriaceae</taxon>
        <taxon>Didymocarpoideae</taxon>
        <taxon>Trichosporeae</taxon>
        <taxon>Loxocarpinae</taxon>
        <taxon>Dorcoceras</taxon>
    </lineage>
</organism>
<protein>
    <recommendedName>
        <fullName evidence="7">BHLH domain-containing protein</fullName>
    </recommendedName>
</protein>
<evidence type="ECO:0000313" key="8">
    <source>
        <dbReference type="EMBL" id="KZV16912.1"/>
    </source>
</evidence>
<name>A0A2Z7ADA8_9LAMI</name>
<dbReference type="SMART" id="SM00353">
    <property type="entry name" value="HLH"/>
    <property type="match status" value="1"/>
</dbReference>
<feature type="compositionally biased region" description="Polar residues" evidence="6">
    <location>
        <begin position="160"/>
        <end position="195"/>
    </location>
</feature>
<evidence type="ECO:0000313" key="9">
    <source>
        <dbReference type="Proteomes" id="UP000250235"/>
    </source>
</evidence>
<dbReference type="OrthoDB" id="690068at2759"/>
<dbReference type="GO" id="GO:0046983">
    <property type="term" value="F:protein dimerization activity"/>
    <property type="evidence" value="ECO:0007669"/>
    <property type="project" value="InterPro"/>
</dbReference>
<proteinExistence type="predicted"/>
<dbReference type="PANTHER" id="PTHR45855">
    <property type="entry name" value="TRANSCRIPTION FACTOR PIF1-RELATED"/>
    <property type="match status" value="1"/>
</dbReference>
<feature type="region of interest" description="Disordered" evidence="6">
    <location>
        <begin position="154"/>
        <end position="202"/>
    </location>
</feature>
<dbReference type="InterPro" id="IPR011598">
    <property type="entry name" value="bHLH_dom"/>
</dbReference>
<accession>A0A2Z7ADA8</accession>
<dbReference type="EMBL" id="KV018507">
    <property type="protein sequence ID" value="KZV16912.1"/>
    <property type="molecule type" value="Genomic_DNA"/>
</dbReference>
<feature type="region of interest" description="Disordered" evidence="6">
    <location>
        <begin position="1"/>
        <end position="38"/>
    </location>
</feature>
<reference evidence="8 9" key="1">
    <citation type="journal article" date="2015" name="Proc. Natl. Acad. Sci. U.S.A.">
        <title>The resurrection genome of Boea hygrometrica: A blueprint for survival of dehydration.</title>
        <authorList>
            <person name="Xiao L."/>
            <person name="Yang G."/>
            <person name="Zhang L."/>
            <person name="Yang X."/>
            <person name="Zhao S."/>
            <person name="Ji Z."/>
            <person name="Zhou Q."/>
            <person name="Hu M."/>
            <person name="Wang Y."/>
            <person name="Chen M."/>
            <person name="Xu Y."/>
            <person name="Jin H."/>
            <person name="Xiao X."/>
            <person name="Hu G."/>
            <person name="Bao F."/>
            <person name="Hu Y."/>
            <person name="Wan P."/>
            <person name="Li L."/>
            <person name="Deng X."/>
            <person name="Kuang T."/>
            <person name="Xiang C."/>
            <person name="Zhu J.K."/>
            <person name="Oliver M.J."/>
            <person name="He Y."/>
        </authorList>
    </citation>
    <scope>NUCLEOTIDE SEQUENCE [LARGE SCALE GENOMIC DNA]</scope>
    <source>
        <strain evidence="9">cv. XS01</strain>
    </source>
</reference>
<evidence type="ECO:0000256" key="4">
    <source>
        <dbReference type="ARBA" id="ARBA00023163"/>
    </source>
</evidence>
<dbReference type="FunFam" id="4.10.280.10:FF:000004">
    <property type="entry name" value="Basic helix-loop-helix transcription factor"/>
    <property type="match status" value="1"/>
</dbReference>
<evidence type="ECO:0000259" key="7">
    <source>
        <dbReference type="PROSITE" id="PS50888"/>
    </source>
</evidence>
<dbReference type="Proteomes" id="UP000250235">
    <property type="component" value="Unassembled WGS sequence"/>
</dbReference>
<keyword evidence="4" id="KW-0804">Transcription</keyword>
<keyword evidence="9" id="KW-1185">Reference proteome</keyword>
<dbReference type="Pfam" id="PF00010">
    <property type="entry name" value="HLH"/>
    <property type="match status" value="1"/>
</dbReference>
<dbReference type="PROSITE" id="PS50888">
    <property type="entry name" value="BHLH"/>
    <property type="match status" value="1"/>
</dbReference>
<feature type="compositionally biased region" description="Basic and acidic residues" evidence="6">
    <location>
        <begin position="24"/>
        <end position="38"/>
    </location>
</feature>
<dbReference type="AlphaFoldDB" id="A0A2Z7ADA8"/>
<dbReference type="InterPro" id="IPR047265">
    <property type="entry name" value="PIF1-like_bHLH"/>
</dbReference>
<keyword evidence="5" id="KW-0539">Nucleus</keyword>
<comment type="subcellular location">
    <subcellularLocation>
        <location evidence="1">Nucleus</location>
    </subcellularLocation>
</comment>
<dbReference type="GO" id="GO:0003677">
    <property type="term" value="F:DNA binding"/>
    <property type="evidence" value="ECO:0007669"/>
    <property type="project" value="UniProtKB-KW"/>
</dbReference>
<evidence type="ECO:0000256" key="2">
    <source>
        <dbReference type="ARBA" id="ARBA00023015"/>
    </source>
</evidence>
<dbReference type="InterPro" id="IPR036638">
    <property type="entry name" value="HLH_DNA-bd_sf"/>
</dbReference>
<keyword evidence="2" id="KW-0805">Transcription regulation</keyword>
<evidence type="ECO:0000256" key="3">
    <source>
        <dbReference type="ARBA" id="ARBA00023125"/>
    </source>
</evidence>
<keyword evidence="3" id="KW-0238">DNA-binding</keyword>
<dbReference type="InterPro" id="IPR031066">
    <property type="entry name" value="bHLH_ALC-like_plant"/>
</dbReference>
<evidence type="ECO:0000256" key="5">
    <source>
        <dbReference type="ARBA" id="ARBA00023242"/>
    </source>
</evidence>